<accession>A0A1N6DS82</accession>
<protein>
    <submittedName>
        <fullName evidence="2">KilA-N domain-containing protein</fullName>
    </submittedName>
</protein>
<gene>
    <name evidence="2" type="ORF">SAMN04488055_1039</name>
</gene>
<dbReference type="InterPro" id="IPR018004">
    <property type="entry name" value="KilA/APSES_HTH"/>
</dbReference>
<evidence type="ECO:0000313" key="3">
    <source>
        <dbReference type="Proteomes" id="UP000185003"/>
    </source>
</evidence>
<evidence type="ECO:0000313" key="2">
    <source>
        <dbReference type="EMBL" id="SIN73636.1"/>
    </source>
</evidence>
<proteinExistence type="predicted"/>
<dbReference type="SMART" id="SM01252">
    <property type="entry name" value="KilA-N"/>
    <property type="match status" value="1"/>
</dbReference>
<dbReference type="AlphaFoldDB" id="A0A1N6DS82"/>
<organism evidence="2 3">
    <name type="scientific">Chitinophaga niabensis</name>
    <dbReference type="NCBI Taxonomy" id="536979"/>
    <lineage>
        <taxon>Bacteria</taxon>
        <taxon>Pseudomonadati</taxon>
        <taxon>Bacteroidota</taxon>
        <taxon>Chitinophagia</taxon>
        <taxon>Chitinophagales</taxon>
        <taxon>Chitinophagaceae</taxon>
        <taxon>Chitinophaga</taxon>
    </lineage>
</organism>
<evidence type="ECO:0000259" key="1">
    <source>
        <dbReference type="PROSITE" id="PS51301"/>
    </source>
</evidence>
<feature type="domain" description="KilA-N" evidence="1">
    <location>
        <begin position="3"/>
        <end position="136"/>
    </location>
</feature>
<dbReference type="STRING" id="536979.SAMN04488055_1039"/>
<name>A0A1N6DS82_9BACT</name>
<dbReference type="EMBL" id="FSRA01000001">
    <property type="protein sequence ID" value="SIN73636.1"/>
    <property type="molecule type" value="Genomic_DNA"/>
</dbReference>
<sequence length="291" mass="33401">MAKKREINVQNIPIAVVDHNNSDYISITDMIKAKKGNFFVEHWLRNRNTVEFLGIWESINNPNFNYVEFDVIKSHAGLNSFKISVKEWAAKTNAIGLIAKAGRYGGTYAHKDIAFEFGSWISPAFKLYLIKEFQRLKEIESNTHQLEWNFRRSLAATNYRIQTDAIKEKLIPWGDTPQKSDVYIYAEEADLVNLALFGLTAKQWKEQYPEIASGHKTIRDCADTHSLIVLSNLENLNAVWIRQGVGKKERYEMMREAAIDQLASLQKYLAAPSTIESPNKKKMSELLQAKK</sequence>
<dbReference type="Pfam" id="PF04383">
    <property type="entry name" value="KilA-N"/>
    <property type="match status" value="1"/>
</dbReference>
<reference evidence="2 3" key="1">
    <citation type="submission" date="2016-11" db="EMBL/GenBank/DDBJ databases">
        <authorList>
            <person name="Jaros S."/>
            <person name="Januszkiewicz K."/>
            <person name="Wedrychowicz H."/>
        </authorList>
    </citation>
    <scope>NUCLEOTIDE SEQUENCE [LARGE SCALE GENOMIC DNA]</scope>
    <source>
        <strain evidence="2 3">DSM 24787</strain>
    </source>
</reference>
<dbReference type="PROSITE" id="PS51301">
    <property type="entry name" value="KILA_N"/>
    <property type="match status" value="1"/>
</dbReference>
<dbReference type="OrthoDB" id="9810290at2"/>
<dbReference type="RefSeq" id="WP_084185631.1">
    <property type="nucleotide sequence ID" value="NZ_FSRA01000001.1"/>
</dbReference>
<keyword evidence="3" id="KW-1185">Reference proteome</keyword>
<dbReference type="InterPro" id="IPR017880">
    <property type="entry name" value="KilA_N"/>
</dbReference>
<dbReference type="Proteomes" id="UP000185003">
    <property type="component" value="Unassembled WGS sequence"/>
</dbReference>